<dbReference type="AlphaFoldDB" id="A0A0C2MVK3"/>
<reference evidence="1 2" key="1">
    <citation type="journal article" date="2014" name="Genome Biol. Evol.">
        <title>The genome of the myxosporean Thelohanellus kitauei shows adaptations to nutrient acquisition within its fish host.</title>
        <authorList>
            <person name="Yang Y."/>
            <person name="Xiong J."/>
            <person name="Zhou Z."/>
            <person name="Huo F."/>
            <person name="Miao W."/>
            <person name="Ran C."/>
            <person name="Liu Y."/>
            <person name="Zhang J."/>
            <person name="Feng J."/>
            <person name="Wang M."/>
            <person name="Wang M."/>
            <person name="Wang L."/>
            <person name="Yao B."/>
        </authorList>
    </citation>
    <scope>NUCLEOTIDE SEQUENCE [LARGE SCALE GENOMIC DNA]</scope>
    <source>
        <strain evidence="1">Wuqing</strain>
    </source>
</reference>
<comment type="caution">
    <text evidence="1">The sequence shown here is derived from an EMBL/GenBank/DDBJ whole genome shotgun (WGS) entry which is preliminary data.</text>
</comment>
<proteinExistence type="predicted"/>
<sequence>MKAAQKTKNEELAAHLPIFLEGLALKFYRSLPIKVQNSFPKAREALLTRFSASPAKSNYELDKIQKSPLESFQEFGYKIKRLVDLSFPSFFPDQRQVLYIEYFTKKIDPELARQVMASAEGENDR</sequence>
<evidence type="ECO:0008006" key="3">
    <source>
        <dbReference type="Google" id="ProtNLM"/>
    </source>
</evidence>
<gene>
    <name evidence="1" type="ORF">RF11_14271</name>
</gene>
<evidence type="ECO:0000313" key="2">
    <source>
        <dbReference type="Proteomes" id="UP000031668"/>
    </source>
</evidence>
<keyword evidence="2" id="KW-1185">Reference proteome</keyword>
<dbReference type="Proteomes" id="UP000031668">
    <property type="component" value="Unassembled WGS sequence"/>
</dbReference>
<dbReference type="EMBL" id="JWZT01003745">
    <property type="protein sequence ID" value="KII65642.1"/>
    <property type="molecule type" value="Genomic_DNA"/>
</dbReference>
<evidence type="ECO:0000313" key="1">
    <source>
        <dbReference type="EMBL" id="KII65642.1"/>
    </source>
</evidence>
<name>A0A0C2MVK3_THEKT</name>
<accession>A0A0C2MVK3</accession>
<protein>
    <recommendedName>
        <fullName evidence="3">Retrotransposon gag domain-containing protein</fullName>
    </recommendedName>
</protein>
<organism evidence="1 2">
    <name type="scientific">Thelohanellus kitauei</name>
    <name type="common">Myxosporean</name>
    <dbReference type="NCBI Taxonomy" id="669202"/>
    <lineage>
        <taxon>Eukaryota</taxon>
        <taxon>Metazoa</taxon>
        <taxon>Cnidaria</taxon>
        <taxon>Myxozoa</taxon>
        <taxon>Myxosporea</taxon>
        <taxon>Bivalvulida</taxon>
        <taxon>Platysporina</taxon>
        <taxon>Myxobolidae</taxon>
        <taxon>Thelohanellus</taxon>
    </lineage>
</organism>
<dbReference type="OrthoDB" id="6118021at2759"/>